<proteinExistence type="inferred from homology"/>
<feature type="transmembrane region" description="Helical" evidence="9">
    <location>
        <begin position="21"/>
        <end position="43"/>
    </location>
</feature>
<evidence type="ECO:0000256" key="7">
    <source>
        <dbReference type="ARBA" id="ARBA00022989"/>
    </source>
</evidence>
<comment type="similarity">
    <text evidence="2 10">Belongs to the binding-protein-dependent transport system permease family. CysTW subfamily.</text>
</comment>
<keyword evidence="5 10" id="KW-0500">Molybdenum</keyword>
<evidence type="ECO:0000256" key="2">
    <source>
        <dbReference type="ARBA" id="ARBA00007069"/>
    </source>
</evidence>
<evidence type="ECO:0000256" key="10">
    <source>
        <dbReference type="RuleBase" id="RU365097"/>
    </source>
</evidence>
<keyword evidence="6 9" id="KW-0812">Transmembrane</keyword>
<dbReference type="GO" id="GO:0015098">
    <property type="term" value="F:molybdate ion transmembrane transporter activity"/>
    <property type="evidence" value="ECO:0007669"/>
    <property type="project" value="UniProtKB-UniRule"/>
</dbReference>
<comment type="subcellular location">
    <subcellularLocation>
        <location evidence="1 9">Cell membrane</location>
        <topology evidence="1 9">Multi-pass membrane protein</topology>
    </subcellularLocation>
</comment>
<dbReference type="NCBIfam" id="TIGR02141">
    <property type="entry name" value="modB_ABC"/>
    <property type="match status" value="1"/>
</dbReference>
<dbReference type="Gene3D" id="1.10.3720.10">
    <property type="entry name" value="MetI-like"/>
    <property type="match status" value="1"/>
</dbReference>
<evidence type="ECO:0000256" key="5">
    <source>
        <dbReference type="ARBA" id="ARBA00022505"/>
    </source>
</evidence>
<feature type="transmembrane region" description="Helical" evidence="9">
    <location>
        <begin position="135"/>
        <end position="162"/>
    </location>
</feature>
<name>A0A5P8FIJ6_9MICO</name>
<gene>
    <name evidence="12" type="primary">modB</name>
    <name evidence="12" type="ORF">EEW87_001680</name>
</gene>
<evidence type="ECO:0000256" key="1">
    <source>
        <dbReference type="ARBA" id="ARBA00004651"/>
    </source>
</evidence>
<feature type="domain" description="ABC transmembrane type-1" evidence="11">
    <location>
        <begin position="63"/>
        <end position="265"/>
    </location>
</feature>
<evidence type="ECO:0000259" key="11">
    <source>
        <dbReference type="PROSITE" id="PS50928"/>
    </source>
</evidence>
<dbReference type="Pfam" id="PF00528">
    <property type="entry name" value="BPD_transp_1"/>
    <property type="match status" value="1"/>
</dbReference>
<accession>A0A5P8FIJ6</accession>
<comment type="function">
    <text evidence="10">Part of the binding-protein-dependent transport system for molybdenum; probably responsible for the translocation of the substrate across the membrane.</text>
</comment>
<dbReference type="PROSITE" id="PS50928">
    <property type="entry name" value="ABC_TM1"/>
    <property type="match status" value="1"/>
</dbReference>
<feature type="transmembrane region" description="Helical" evidence="9">
    <location>
        <begin position="63"/>
        <end position="89"/>
    </location>
</feature>
<dbReference type="KEGG" id="jme:EEW87_001680"/>
<sequence length="271" mass="28247">MQRGTWRRPALPRPDVATVPRWALLPAVLGALVLAAPVVGMLASVDVAGLPALLTSERALDALWLSLRTASASTVLCLLLGVPLALALARLRLFDNVVVRTLVLLPLVLPPVVAGIALVTLLGRQGLLGSHLDALGVRVAFTTLAVVIAQTFVSLPFLVVSLDGALRSVGGRHEGVAATLGASPSVVFRRVTLPLVRPALVSGTVLAFARSLGEFGATLTFAGSLQGTTRTLPLQIYLERESDPDAAVALSVLLVVVAVVVMALARPDVRR</sequence>
<protein>
    <recommendedName>
        <fullName evidence="10">Molybdenum transport system permease</fullName>
    </recommendedName>
</protein>
<organism evidence="12 13">
    <name type="scientific">Janibacter melonis</name>
    <dbReference type="NCBI Taxonomy" id="262209"/>
    <lineage>
        <taxon>Bacteria</taxon>
        <taxon>Bacillati</taxon>
        <taxon>Actinomycetota</taxon>
        <taxon>Actinomycetes</taxon>
        <taxon>Micrococcales</taxon>
        <taxon>Intrasporangiaceae</taxon>
        <taxon>Janibacter</taxon>
    </lineage>
</organism>
<keyword evidence="8 9" id="KW-0472">Membrane</keyword>
<dbReference type="AlphaFoldDB" id="A0A5P8FIJ6"/>
<dbReference type="EMBL" id="CP044548">
    <property type="protein sequence ID" value="QFQ29317.1"/>
    <property type="molecule type" value="Genomic_DNA"/>
</dbReference>
<dbReference type="PANTHER" id="PTHR30183">
    <property type="entry name" value="MOLYBDENUM TRANSPORT SYSTEM PERMEASE PROTEIN MODB"/>
    <property type="match status" value="1"/>
</dbReference>
<keyword evidence="4 10" id="KW-1003">Cell membrane</keyword>
<dbReference type="InterPro" id="IPR011867">
    <property type="entry name" value="ModB_ABC"/>
</dbReference>
<evidence type="ECO:0000313" key="13">
    <source>
        <dbReference type="Proteomes" id="UP000271708"/>
    </source>
</evidence>
<dbReference type="SUPFAM" id="SSF161098">
    <property type="entry name" value="MetI-like"/>
    <property type="match status" value="1"/>
</dbReference>
<evidence type="ECO:0000256" key="8">
    <source>
        <dbReference type="ARBA" id="ARBA00023136"/>
    </source>
</evidence>
<dbReference type="GO" id="GO:0005886">
    <property type="term" value="C:plasma membrane"/>
    <property type="evidence" value="ECO:0007669"/>
    <property type="project" value="UniProtKB-SubCell"/>
</dbReference>
<dbReference type="Proteomes" id="UP000271708">
    <property type="component" value="Chromosome"/>
</dbReference>
<evidence type="ECO:0000313" key="12">
    <source>
        <dbReference type="EMBL" id="QFQ29317.1"/>
    </source>
</evidence>
<evidence type="ECO:0000256" key="9">
    <source>
        <dbReference type="RuleBase" id="RU363032"/>
    </source>
</evidence>
<keyword evidence="3 9" id="KW-0813">Transport</keyword>
<dbReference type="PANTHER" id="PTHR30183:SF3">
    <property type="entry name" value="MOLYBDENUM TRANSPORT SYSTEM PERMEASE PROTEIN MODB"/>
    <property type="match status" value="1"/>
</dbReference>
<dbReference type="InterPro" id="IPR035906">
    <property type="entry name" value="MetI-like_sf"/>
</dbReference>
<dbReference type="NCBIfam" id="TIGR01581">
    <property type="entry name" value="Mo_ABC_porter"/>
    <property type="match status" value="1"/>
</dbReference>
<feature type="transmembrane region" description="Helical" evidence="9">
    <location>
        <begin position="246"/>
        <end position="265"/>
    </location>
</feature>
<dbReference type="OrthoDB" id="9774448at2"/>
<evidence type="ECO:0000256" key="3">
    <source>
        <dbReference type="ARBA" id="ARBA00022448"/>
    </source>
</evidence>
<feature type="transmembrane region" description="Helical" evidence="9">
    <location>
        <begin position="101"/>
        <end position="123"/>
    </location>
</feature>
<evidence type="ECO:0000256" key="4">
    <source>
        <dbReference type="ARBA" id="ARBA00022475"/>
    </source>
</evidence>
<keyword evidence="7 9" id="KW-1133">Transmembrane helix</keyword>
<evidence type="ECO:0000256" key="6">
    <source>
        <dbReference type="ARBA" id="ARBA00022692"/>
    </source>
</evidence>
<dbReference type="CDD" id="cd06261">
    <property type="entry name" value="TM_PBP2"/>
    <property type="match status" value="1"/>
</dbReference>
<dbReference type="InterPro" id="IPR006469">
    <property type="entry name" value="NifC_ABC_porter"/>
</dbReference>
<dbReference type="InterPro" id="IPR000515">
    <property type="entry name" value="MetI-like"/>
</dbReference>
<reference evidence="12 13" key="1">
    <citation type="submission" date="2019-09" db="EMBL/GenBank/DDBJ databases">
        <title>Complete Genome Sequence of Janibacter melonis M714 with both human health impact and industrial applications.</title>
        <authorList>
            <person name="Jin M."/>
            <person name="Zhao Q.R."/>
        </authorList>
    </citation>
    <scope>NUCLEOTIDE SEQUENCE [LARGE SCALE GENOMIC DNA]</scope>
    <source>
        <strain evidence="12 13">M714</strain>
    </source>
</reference>